<reference evidence="2" key="1">
    <citation type="journal article" date="2014" name="Front. Microbiol.">
        <title>High frequency of phylogenetically diverse reductive dehalogenase-homologous genes in deep subseafloor sedimentary metagenomes.</title>
        <authorList>
            <person name="Kawai M."/>
            <person name="Futagami T."/>
            <person name="Toyoda A."/>
            <person name="Takaki Y."/>
            <person name="Nishi S."/>
            <person name="Hori S."/>
            <person name="Arai W."/>
            <person name="Tsubouchi T."/>
            <person name="Morono Y."/>
            <person name="Uchiyama I."/>
            <person name="Ito T."/>
            <person name="Fujiyama A."/>
            <person name="Inagaki F."/>
            <person name="Takami H."/>
        </authorList>
    </citation>
    <scope>NUCLEOTIDE SEQUENCE</scope>
    <source>
        <strain evidence="2">Expedition CK06-06</strain>
    </source>
</reference>
<proteinExistence type="predicted"/>
<dbReference type="AlphaFoldDB" id="X1A7B2"/>
<dbReference type="InterPro" id="IPR000863">
    <property type="entry name" value="Sulfotransferase_dom"/>
</dbReference>
<sequence length="164" mass="19204">KRAKMLVPVRDITDVLASFEMLYRKNAHNWQFPQEKTNFAEFQTVEGRASIFMKNDQPVGIAYNRIRDALARGYANRMHFVEFRSLTEEPDRAMKAIYDFLELPFYVHDFDNVEQTTSENDDVHGIPGLHTIRNKVEAVPQIAPQVLGKETFDKYTDAEFWRKT</sequence>
<comment type="caution">
    <text evidence="2">The sequence shown here is derived from an EMBL/GenBank/DDBJ whole genome shotgun (WGS) entry which is preliminary data.</text>
</comment>
<evidence type="ECO:0000313" key="2">
    <source>
        <dbReference type="EMBL" id="GAG68688.1"/>
    </source>
</evidence>
<name>X1A7B2_9ZZZZ</name>
<gene>
    <name evidence="2" type="ORF">S01H4_20951</name>
</gene>
<dbReference type="EMBL" id="BART01009453">
    <property type="protein sequence ID" value="GAG68688.1"/>
    <property type="molecule type" value="Genomic_DNA"/>
</dbReference>
<dbReference type="Gene3D" id="3.40.50.300">
    <property type="entry name" value="P-loop containing nucleotide triphosphate hydrolases"/>
    <property type="match status" value="1"/>
</dbReference>
<feature type="domain" description="Sulfotransferase" evidence="1">
    <location>
        <begin position="1"/>
        <end position="118"/>
    </location>
</feature>
<dbReference type="GO" id="GO:0008146">
    <property type="term" value="F:sulfotransferase activity"/>
    <property type="evidence" value="ECO:0007669"/>
    <property type="project" value="InterPro"/>
</dbReference>
<dbReference type="Pfam" id="PF00685">
    <property type="entry name" value="Sulfotransfer_1"/>
    <property type="match status" value="1"/>
</dbReference>
<dbReference type="SUPFAM" id="SSF52540">
    <property type="entry name" value="P-loop containing nucleoside triphosphate hydrolases"/>
    <property type="match status" value="1"/>
</dbReference>
<accession>X1A7B2</accession>
<protein>
    <recommendedName>
        <fullName evidence="1">Sulfotransferase domain-containing protein</fullName>
    </recommendedName>
</protein>
<dbReference type="InterPro" id="IPR027417">
    <property type="entry name" value="P-loop_NTPase"/>
</dbReference>
<feature type="non-terminal residue" evidence="2">
    <location>
        <position position="1"/>
    </location>
</feature>
<evidence type="ECO:0000259" key="1">
    <source>
        <dbReference type="Pfam" id="PF00685"/>
    </source>
</evidence>
<organism evidence="2">
    <name type="scientific">marine sediment metagenome</name>
    <dbReference type="NCBI Taxonomy" id="412755"/>
    <lineage>
        <taxon>unclassified sequences</taxon>
        <taxon>metagenomes</taxon>
        <taxon>ecological metagenomes</taxon>
    </lineage>
</organism>